<name>A0A0R1RSS8_9LACO</name>
<dbReference type="eggNOG" id="COG0583">
    <property type="taxonomic scope" value="Bacteria"/>
</dbReference>
<dbReference type="SUPFAM" id="SSF46785">
    <property type="entry name" value="Winged helix' DNA-binding domain"/>
    <property type="match status" value="1"/>
</dbReference>
<dbReference type="OrthoDB" id="9803735at2"/>
<dbReference type="InterPro" id="IPR036390">
    <property type="entry name" value="WH_DNA-bd_sf"/>
</dbReference>
<proteinExistence type="inferred from homology"/>
<keyword evidence="7" id="KW-1185">Reference proteome</keyword>
<gene>
    <name evidence="6" type="ORF">FD35_GL002226</name>
</gene>
<dbReference type="Pfam" id="PF03466">
    <property type="entry name" value="LysR_substrate"/>
    <property type="match status" value="1"/>
</dbReference>
<dbReference type="SUPFAM" id="SSF53850">
    <property type="entry name" value="Periplasmic binding protein-like II"/>
    <property type="match status" value="1"/>
</dbReference>
<dbReference type="STRING" id="1114972.FD35_GL002226"/>
<dbReference type="CDD" id="cd05466">
    <property type="entry name" value="PBP2_LTTR_substrate"/>
    <property type="match status" value="1"/>
</dbReference>
<keyword evidence="4" id="KW-0804">Transcription</keyword>
<keyword evidence="3" id="KW-0238">DNA-binding</keyword>
<sequence length="310" mass="34116">MFGGLSMTTMNQNQQLLHILSSLQTTGSISDTANAMYLTQPNVSKQLKRFENELGVRLVDRRTHPLSLTAAGNYYLNQMGVLMNEVDRVVTNLQAFKTEAHATLRLGVTQSLGSILLPNLLPAFHRLHPEVTLELHELAPEQGEQALTSNQLDIYFGVAPTPQPEITHIPLYSEGCTLVMSKNAVENIGTKDVSAHLEDILFNFARQELIIERGDSGFQRIISGYLAAHNIHPWRTFTTANLITAERLAAKGMGAAIVPNSLVESAKLTTDVAAIPLPINELNLSVVAQINKQATANTVITDFLQMKFDY</sequence>
<comment type="caution">
    <text evidence="6">The sequence shown here is derived from an EMBL/GenBank/DDBJ whole genome shotgun (WGS) entry which is preliminary data.</text>
</comment>
<evidence type="ECO:0000256" key="3">
    <source>
        <dbReference type="ARBA" id="ARBA00023125"/>
    </source>
</evidence>
<dbReference type="Pfam" id="PF00126">
    <property type="entry name" value="HTH_1"/>
    <property type="match status" value="1"/>
</dbReference>
<dbReference type="Gene3D" id="3.40.190.290">
    <property type="match status" value="1"/>
</dbReference>
<feature type="domain" description="HTH lysR-type" evidence="5">
    <location>
        <begin position="12"/>
        <end position="69"/>
    </location>
</feature>
<evidence type="ECO:0000259" key="5">
    <source>
        <dbReference type="PROSITE" id="PS50931"/>
    </source>
</evidence>
<dbReference type="PANTHER" id="PTHR30346">
    <property type="entry name" value="TRANSCRIPTIONAL DUAL REGULATOR HCAR-RELATED"/>
    <property type="match status" value="1"/>
</dbReference>
<evidence type="ECO:0000313" key="6">
    <source>
        <dbReference type="EMBL" id="KRL56184.1"/>
    </source>
</evidence>
<dbReference type="PANTHER" id="PTHR30346:SF9">
    <property type="entry name" value="LYSR FAMILY TRANSCRIPTIONAL REGULATOR"/>
    <property type="match status" value="1"/>
</dbReference>
<dbReference type="PATRIC" id="fig|1114972.6.peg.2278"/>
<evidence type="ECO:0000256" key="2">
    <source>
        <dbReference type="ARBA" id="ARBA00023015"/>
    </source>
</evidence>
<dbReference type="GO" id="GO:0032993">
    <property type="term" value="C:protein-DNA complex"/>
    <property type="evidence" value="ECO:0007669"/>
    <property type="project" value="TreeGrafter"/>
</dbReference>
<dbReference type="InterPro" id="IPR005119">
    <property type="entry name" value="LysR_subst-bd"/>
</dbReference>
<dbReference type="Gene3D" id="1.10.10.10">
    <property type="entry name" value="Winged helix-like DNA-binding domain superfamily/Winged helix DNA-binding domain"/>
    <property type="match status" value="1"/>
</dbReference>
<dbReference type="InterPro" id="IPR000847">
    <property type="entry name" value="LysR_HTH_N"/>
</dbReference>
<dbReference type="InterPro" id="IPR036388">
    <property type="entry name" value="WH-like_DNA-bd_sf"/>
</dbReference>
<evidence type="ECO:0000256" key="1">
    <source>
        <dbReference type="ARBA" id="ARBA00009437"/>
    </source>
</evidence>
<accession>A0A0R1RSS8</accession>
<keyword evidence="2" id="KW-0805">Transcription regulation</keyword>
<dbReference type="GO" id="GO:0003700">
    <property type="term" value="F:DNA-binding transcription factor activity"/>
    <property type="evidence" value="ECO:0007669"/>
    <property type="project" value="InterPro"/>
</dbReference>
<comment type="similarity">
    <text evidence="1">Belongs to the LysR transcriptional regulatory family.</text>
</comment>
<reference evidence="6 7" key="1">
    <citation type="journal article" date="2015" name="Genome Announc.">
        <title>Expanding the biotechnology potential of lactobacilli through comparative genomics of 213 strains and associated genera.</title>
        <authorList>
            <person name="Sun Z."/>
            <person name="Harris H.M."/>
            <person name="McCann A."/>
            <person name="Guo C."/>
            <person name="Argimon S."/>
            <person name="Zhang W."/>
            <person name="Yang X."/>
            <person name="Jeffery I.B."/>
            <person name="Cooney J.C."/>
            <person name="Kagawa T.F."/>
            <person name="Liu W."/>
            <person name="Song Y."/>
            <person name="Salvetti E."/>
            <person name="Wrobel A."/>
            <person name="Rasinkangas P."/>
            <person name="Parkhill J."/>
            <person name="Rea M.C."/>
            <person name="O'Sullivan O."/>
            <person name="Ritari J."/>
            <person name="Douillard F.P."/>
            <person name="Paul Ross R."/>
            <person name="Yang R."/>
            <person name="Briner A.E."/>
            <person name="Felis G.E."/>
            <person name="de Vos W.M."/>
            <person name="Barrangou R."/>
            <person name="Klaenhammer T.R."/>
            <person name="Caufield P.W."/>
            <person name="Cui Y."/>
            <person name="Zhang H."/>
            <person name="O'Toole P.W."/>
        </authorList>
    </citation>
    <scope>NUCLEOTIDE SEQUENCE [LARGE SCALE GENOMIC DNA]</scope>
    <source>
        <strain evidence="6 7">DSM 15814</strain>
    </source>
</reference>
<dbReference type="PROSITE" id="PS50931">
    <property type="entry name" value="HTH_LYSR"/>
    <property type="match status" value="1"/>
</dbReference>
<dbReference type="GO" id="GO:0003677">
    <property type="term" value="F:DNA binding"/>
    <property type="evidence" value="ECO:0007669"/>
    <property type="project" value="UniProtKB-KW"/>
</dbReference>
<evidence type="ECO:0000256" key="4">
    <source>
        <dbReference type="ARBA" id="ARBA00023163"/>
    </source>
</evidence>
<dbReference type="Proteomes" id="UP000051999">
    <property type="component" value="Unassembled WGS sequence"/>
</dbReference>
<dbReference type="EMBL" id="AZFF01000005">
    <property type="protein sequence ID" value="KRL56184.1"/>
    <property type="molecule type" value="Genomic_DNA"/>
</dbReference>
<organism evidence="6 7">
    <name type="scientific">Furfurilactobacillus rossiae DSM 15814</name>
    <dbReference type="NCBI Taxonomy" id="1114972"/>
    <lineage>
        <taxon>Bacteria</taxon>
        <taxon>Bacillati</taxon>
        <taxon>Bacillota</taxon>
        <taxon>Bacilli</taxon>
        <taxon>Lactobacillales</taxon>
        <taxon>Lactobacillaceae</taxon>
        <taxon>Furfurilactobacillus</taxon>
    </lineage>
</organism>
<evidence type="ECO:0000313" key="7">
    <source>
        <dbReference type="Proteomes" id="UP000051999"/>
    </source>
</evidence>
<dbReference type="AlphaFoldDB" id="A0A0R1RSS8"/>
<protein>
    <submittedName>
        <fullName evidence="6">LysR substrate binding domain protein</fullName>
    </submittedName>
</protein>